<keyword evidence="3" id="KW-1185">Reference proteome</keyword>
<protein>
    <recommendedName>
        <fullName evidence="4">Secreted protein</fullName>
    </recommendedName>
</protein>
<gene>
    <name evidence="2" type="ORF">PUN28_020827</name>
</gene>
<organism evidence="2 3">
    <name type="scientific">Cardiocondyla obscurior</name>
    <dbReference type="NCBI Taxonomy" id="286306"/>
    <lineage>
        <taxon>Eukaryota</taxon>
        <taxon>Metazoa</taxon>
        <taxon>Ecdysozoa</taxon>
        <taxon>Arthropoda</taxon>
        <taxon>Hexapoda</taxon>
        <taxon>Insecta</taxon>
        <taxon>Pterygota</taxon>
        <taxon>Neoptera</taxon>
        <taxon>Endopterygota</taxon>
        <taxon>Hymenoptera</taxon>
        <taxon>Apocrita</taxon>
        <taxon>Aculeata</taxon>
        <taxon>Formicoidea</taxon>
        <taxon>Formicidae</taxon>
        <taxon>Myrmicinae</taxon>
        <taxon>Cardiocondyla</taxon>
    </lineage>
</organism>
<dbReference type="EMBL" id="JADYXP020000031">
    <property type="protein sequence ID" value="KAL0098919.1"/>
    <property type="molecule type" value="Genomic_DNA"/>
</dbReference>
<keyword evidence="1" id="KW-0732">Signal</keyword>
<dbReference type="Proteomes" id="UP001430953">
    <property type="component" value="Unassembled WGS sequence"/>
</dbReference>
<evidence type="ECO:0000256" key="1">
    <source>
        <dbReference type="SAM" id="SignalP"/>
    </source>
</evidence>
<name>A0AAW2E5F8_9HYME</name>
<accession>A0AAW2E5F8</accession>
<reference evidence="2 3" key="1">
    <citation type="submission" date="2023-03" db="EMBL/GenBank/DDBJ databases">
        <title>High recombination rates correlate with genetic variation in Cardiocondyla obscurior ants.</title>
        <authorList>
            <person name="Errbii M."/>
        </authorList>
    </citation>
    <scope>NUCLEOTIDE SEQUENCE [LARGE SCALE GENOMIC DNA]</scope>
    <source>
        <strain evidence="2">Alpha-2009</strain>
        <tissue evidence="2">Whole body</tissue>
    </source>
</reference>
<feature type="chain" id="PRO_5043329635" description="Secreted protein" evidence="1">
    <location>
        <begin position="19"/>
        <end position="67"/>
    </location>
</feature>
<evidence type="ECO:0000313" key="3">
    <source>
        <dbReference type="Proteomes" id="UP001430953"/>
    </source>
</evidence>
<evidence type="ECO:0000313" key="2">
    <source>
        <dbReference type="EMBL" id="KAL0098919.1"/>
    </source>
</evidence>
<proteinExistence type="predicted"/>
<comment type="caution">
    <text evidence="2">The sequence shown here is derived from an EMBL/GenBank/DDBJ whole genome shotgun (WGS) entry which is preliminary data.</text>
</comment>
<sequence length="67" mass="7709">MTLFNPFNVIILLYVTFSALNLPQSPINSNERKVKETIKRILLEMLISSRIKSARLGSCLAPKNYIW</sequence>
<dbReference type="AlphaFoldDB" id="A0AAW2E5F8"/>
<feature type="signal peptide" evidence="1">
    <location>
        <begin position="1"/>
        <end position="18"/>
    </location>
</feature>
<evidence type="ECO:0008006" key="4">
    <source>
        <dbReference type="Google" id="ProtNLM"/>
    </source>
</evidence>